<comment type="caution">
    <text evidence="1">The sequence shown here is derived from an EMBL/GenBank/DDBJ whole genome shotgun (WGS) entry which is preliminary data.</text>
</comment>
<name>A0ACB8Z641_ARCLA</name>
<protein>
    <submittedName>
        <fullName evidence="1">Uncharacterized protein</fullName>
    </submittedName>
</protein>
<proteinExistence type="predicted"/>
<accession>A0ACB8Z641</accession>
<evidence type="ECO:0000313" key="1">
    <source>
        <dbReference type="EMBL" id="KAI3693012.1"/>
    </source>
</evidence>
<dbReference type="EMBL" id="CM042057">
    <property type="protein sequence ID" value="KAI3693012.1"/>
    <property type="molecule type" value="Genomic_DNA"/>
</dbReference>
<sequence length="358" mass="40360">MHIWGLYGRNKDDNIRKEVELIWRKALLQIKTSLVDFYDHAYSFSVDPLPSWVYDGSIGGECCDWEGVNCNTTTRHVTDLSLRNIVPEKLNRYCKRNWPLNVSVFLHFKELTSQNLSWNCVDDGIVNTGLGRLSSLKKLETLDLSLNLITNEIFPSLGALTSNPNRLKLFSPPESPREPVPQMMLKALVNHNQRLLEENHRLNARLEVYAQKLSRKKAKLENERMVAGMRKADYEATSRKLWEKTDDMEKLLVKIKAVKSRCRCLAFRFVSGASAYMIGSFPLRDAFGEVLGWLMPRLKLGTGIPGLSGIILIGSTSSSTYGMIGRSTCFTISHCCPLPSFAPPDCSTICASIKPNVV</sequence>
<dbReference type="Proteomes" id="UP001055879">
    <property type="component" value="Linkage Group LG11"/>
</dbReference>
<reference evidence="1 2" key="2">
    <citation type="journal article" date="2022" name="Mol. Ecol. Resour.">
        <title>The genomes of chicory, endive, great burdock and yacon provide insights into Asteraceae paleo-polyploidization history and plant inulin production.</title>
        <authorList>
            <person name="Fan W."/>
            <person name="Wang S."/>
            <person name="Wang H."/>
            <person name="Wang A."/>
            <person name="Jiang F."/>
            <person name="Liu H."/>
            <person name="Zhao H."/>
            <person name="Xu D."/>
            <person name="Zhang Y."/>
        </authorList>
    </citation>
    <scope>NUCLEOTIDE SEQUENCE [LARGE SCALE GENOMIC DNA]</scope>
    <source>
        <strain evidence="2">cv. Niubang</strain>
    </source>
</reference>
<keyword evidence="2" id="KW-1185">Reference proteome</keyword>
<organism evidence="1 2">
    <name type="scientific">Arctium lappa</name>
    <name type="common">Greater burdock</name>
    <name type="synonym">Lappa major</name>
    <dbReference type="NCBI Taxonomy" id="4217"/>
    <lineage>
        <taxon>Eukaryota</taxon>
        <taxon>Viridiplantae</taxon>
        <taxon>Streptophyta</taxon>
        <taxon>Embryophyta</taxon>
        <taxon>Tracheophyta</taxon>
        <taxon>Spermatophyta</taxon>
        <taxon>Magnoliopsida</taxon>
        <taxon>eudicotyledons</taxon>
        <taxon>Gunneridae</taxon>
        <taxon>Pentapetalae</taxon>
        <taxon>asterids</taxon>
        <taxon>campanulids</taxon>
        <taxon>Asterales</taxon>
        <taxon>Asteraceae</taxon>
        <taxon>Carduoideae</taxon>
        <taxon>Cardueae</taxon>
        <taxon>Arctiinae</taxon>
        <taxon>Arctium</taxon>
    </lineage>
</organism>
<evidence type="ECO:0000313" key="2">
    <source>
        <dbReference type="Proteomes" id="UP001055879"/>
    </source>
</evidence>
<gene>
    <name evidence="1" type="ORF">L6452_32839</name>
</gene>
<reference evidence="2" key="1">
    <citation type="journal article" date="2022" name="Mol. Ecol. Resour.">
        <title>The genomes of chicory, endive, great burdock and yacon provide insights into Asteraceae palaeo-polyploidization history and plant inulin production.</title>
        <authorList>
            <person name="Fan W."/>
            <person name="Wang S."/>
            <person name="Wang H."/>
            <person name="Wang A."/>
            <person name="Jiang F."/>
            <person name="Liu H."/>
            <person name="Zhao H."/>
            <person name="Xu D."/>
            <person name="Zhang Y."/>
        </authorList>
    </citation>
    <scope>NUCLEOTIDE SEQUENCE [LARGE SCALE GENOMIC DNA]</scope>
    <source>
        <strain evidence="2">cv. Niubang</strain>
    </source>
</reference>